<dbReference type="SUPFAM" id="SSF52402">
    <property type="entry name" value="Adenine nucleotide alpha hydrolases-like"/>
    <property type="match status" value="1"/>
</dbReference>
<evidence type="ECO:0000259" key="9">
    <source>
        <dbReference type="PROSITE" id="PS51165"/>
    </source>
</evidence>
<dbReference type="Gene3D" id="3.30.2130.30">
    <property type="match status" value="1"/>
</dbReference>
<dbReference type="GO" id="GO:0005524">
    <property type="term" value="F:ATP binding"/>
    <property type="evidence" value="ECO:0007669"/>
    <property type="project" value="UniProtKB-KW"/>
</dbReference>
<dbReference type="Pfam" id="PF02926">
    <property type="entry name" value="THUMP"/>
    <property type="match status" value="1"/>
</dbReference>
<dbReference type="GO" id="GO:0052837">
    <property type="term" value="P:thiazole biosynthetic process"/>
    <property type="evidence" value="ECO:0007669"/>
    <property type="project" value="TreeGrafter"/>
</dbReference>
<keyword evidence="3" id="KW-0820">tRNA-binding</keyword>
<accession>X0ZHN4</accession>
<dbReference type="InterPro" id="IPR003720">
    <property type="entry name" value="tRNA_STrfase"/>
</dbReference>
<dbReference type="EMBL" id="BART01006091">
    <property type="protein sequence ID" value="GAG57647.1"/>
    <property type="molecule type" value="Genomic_DNA"/>
</dbReference>
<dbReference type="HAMAP" id="MF_00021">
    <property type="entry name" value="ThiI"/>
    <property type="match status" value="1"/>
</dbReference>
<gene>
    <name evidence="10" type="ORF">S01H4_13858</name>
</gene>
<dbReference type="GO" id="GO:0005829">
    <property type="term" value="C:cytosol"/>
    <property type="evidence" value="ECO:0007669"/>
    <property type="project" value="TreeGrafter"/>
</dbReference>
<dbReference type="PANTHER" id="PTHR43209">
    <property type="entry name" value="TRNA SULFURTRANSFERASE"/>
    <property type="match status" value="1"/>
</dbReference>
<dbReference type="NCBIfam" id="TIGR00342">
    <property type="entry name" value="tRNA uracil 4-sulfurtransferase ThiI"/>
    <property type="match status" value="1"/>
</dbReference>
<reference evidence="10" key="1">
    <citation type="journal article" date="2014" name="Front. Microbiol.">
        <title>High frequency of phylogenetically diverse reductive dehalogenase-homologous genes in deep subseafloor sedimentary metagenomes.</title>
        <authorList>
            <person name="Kawai M."/>
            <person name="Futagami T."/>
            <person name="Toyoda A."/>
            <person name="Takaki Y."/>
            <person name="Nishi S."/>
            <person name="Hori S."/>
            <person name="Arai W."/>
            <person name="Tsubouchi T."/>
            <person name="Morono Y."/>
            <person name="Uchiyama I."/>
            <person name="Ito T."/>
            <person name="Fujiyama A."/>
            <person name="Inagaki F."/>
            <person name="Takami H."/>
        </authorList>
    </citation>
    <scope>NUCLEOTIDE SEQUENCE</scope>
    <source>
        <strain evidence="10">Expedition CK06-06</strain>
    </source>
</reference>
<evidence type="ECO:0000256" key="4">
    <source>
        <dbReference type="ARBA" id="ARBA00022679"/>
    </source>
</evidence>
<keyword evidence="4" id="KW-0808">Transferase</keyword>
<dbReference type="InterPro" id="IPR054173">
    <property type="entry name" value="ThiI_fer"/>
</dbReference>
<dbReference type="SUPFAM" id="SSF143437">
    <property type="entry name" value="THUMP domain-like"/>
    <property type="match status" value="1"/>
</dbReference>
<evidence type="ECO:0000256" key="5">
    <source>
        <dbReference type="ARBA" id="ARBA00022741"/>
    </source>
</evidence>
<dbReference type="CDD" id="cd01712">
    <property type="entry name" value="PPase_ThiI"/>
    <property type="match status" value="1"/>
</dbReference>
<dbReference type="Pfam" id="PF22025">
    <property type="entry name" value="ThiI_fer"/>
    <property type="match status" value="1"/>
</dbReference>
<keyword evidence="2" id="KW-0963">Cytoplasm</keyword>
<comment type="subcellular location">
    <subcellularLocation>
        <location evidence="1">Cytoplasm</location>
    </subcellularLocation>
</comment>
<keyword evidence="8" id="KW-0784">Thiamine biosynthesis</keyword>
<dbReference type="FunFam" id="3.40.50.620:FF:000053">
    <property type="entry name" value="Probable tRNA sulfurtransferase"/>
    <property type="match status" value="1"/>
</dbReference>
<dbReference type="GO" id="GO:0009228">
    <property type="term" value="P:thiamine biosynthetic process"/>
    <property type="evidence" value="ECO:0007669"/>
    <property type="project" value="UniProtKB-KW"/>
</dbReference>
<keyword evidence="7" id="KW-0694">RNA-binding</keyword>
<dbReference type="PANTHER" id="PTHR43209:SF1">
    <property type="entry name" value="TRNA SULFURTRANSFERASE"/>
    <property type="match status" value="1"/>
</dbReference>
<evidence type="ECO:0000256" key="6">
    <source>
        <dbReference type="ARBA" id="ARBA00022840"/>
    </source>
</evidence>
<dbReference type="SMART" id="SM00981">
    <property type="entry name" value="THUMP"/>
    <property type="match status" value="1"/>
</dbReference>
<dbReference type="CDD" id="cd11716">
    <property type="entry name" value="THUMP_ThiI"/>
    <property type="match status" value="1"/>
</dbReference>
<dbReference type="InterPro" id="IPR050102">
    <property type="entry name" value="tRNA_sulfurtransferase_ThiI"/>
</dbReference>
<keyword evidence="5" id="KW-0547">Nucleotide-binding</keyword>
<evidence type="ECO:0000256" key="7">
    <source>
        <dbReference type="ARBA" id="ARBA00022884"/>
    </source>
</evidence>
<dbReference type="InterPro" id="IPR049961">
    <property type="entry name" value="ThiI_N"/>
</dbReference>
<name>X0ZHN4_9ZZZZ</name>
<dbReference type="GO" id="GO:0000049">
    <property type="term" value="F:tRNA binding"/>
    <property type="evidence" value="ECO:0007669"/>
    <property type="project" value="UniProtKB-KW"/>
</dbReference>
<sequence>MLNKLPTHIICHYSEIGLKGKNRIFFEKKLKENIKYALNPDSIVNIQRLRGRFLIELTEFGQQSISDIKEILINIFGLAYFALAYESEPDLDIIKSDSLELMKRLEFDTFRVTARRIDSKFPYTSQQLNEEVGAEIFEKLDKKVNLKYPEAICFVDVLDEGTFLFTEKIPSAKGLPIGVSGKAIVMLSGGIDSPVAAYYAMKRGMRVIYVHFHSVPLVSEASVEKVRDTVAILKKYQPKSKLYLMKFAAIQQQIMVDCNEKLRVVLYRRYMMKIAEKVAELENAKAIYTGEALGQVASQTIENITVVEESVNLPIMRPLIGFDKLEIISKAQEIGTYEISILPHEDCCTLYVPKHPATKARLIDVQKNEAGLDSDALIEESLKTSEIEIV</sequence>
<evidence type="ECO:0000256" key="3">
    <source>
        <dbReference type="ARBA" id="ARBA00022555"/>
    </source>
</evidence>
<dbReference type="InterPro" id="IPR020536">
    <property type="entry name" value="ThiI_AANH"/>
</dbReference>
<evidence type="ECO:0000256" key="1">
    <source>
        <dbReference type="ARBA" id="ARBA00004496"/>
    </source>
</evidence>
<dbReference type="InterPro" id="IPR014729">
    <property type="entry name" value="Rossmann-like_a/b/a_fold"/>
</dbReference>
<proteinExistence type="inferred from homology"/>
<comment type="caution">
    <text evidence="10">The sequence shown here is derived from an EMBL/GenBank/DDBJ whole genome shotgun (WGS) entry which is preliminary data.</text>
</comment>
<organism evidence="10">
    <name type="scientific">marine sediment metagenome</name>
    <dbReference type="NCBI Taxonomy" id="412755"/>
    <lineage>
        <taxon>unclassified sequences</taxon>
        <taxon>metagenomes</taxon>
        <taxon>ecological metagenomes</taxon>
    </lineage>
</organism>
<keyword evidence="6" id="KW-0067">ATP-binding</keyword>
<dbReference type="InterPro" id="IPR004114">
    <property type="entry name" value="THUMP_dom"/>
</dbReference>
<dbReference type="Pfam" id="PF02568">
    <property type="entry name" value="ThiI"/>
    <property type="match status" value="1"/>
</dbReference>
<dbReference type="GO" id="GO:0002937">
    <property type="term" value="P:tRNA 4-thiouridine biosynthesis"/>
    <property type="evidence" value="ECO:0007669"/>
    <property type="project" value="TreeGrafter"/>
</dbReference>
<evidence type="ECO:0000313" key="10">
    <source>
        <dbReference type="EMBL" id="GAG57647.1"/>
    </source>
</evidence>
<dbReference type="Gene3D" id="3.40.50.620">
    <property type="entry name" value="HUPs"/>
    <property type="match status" value="1"/>
</dbReference>
<evidence type="ECO:0000256" key="2">
    <source>
        <dbReference type="ARBA" id="ARBA00022490"/>
    </source>
</evidence>
<feature type="domain" description="THUMP" evidence="9">
    <location>
        <begin position="66"/>
        <end position="168"/>
    </location>
</feature>
<dbReference type="GO" id="GO:0016783">
    <property type="term" value="F:sulfurtransferase activity"/>
    <property type="evidence" value="ECO:0007669"/>
    <property type="project" value="InterPro"/>
</dbReference>
<dbReference type="InterPro" id="IPR049962">
    <property type="entry name" value="THUMP_ThiI"/>
</dbReference>
<dbReference type="PROSITE" id="PS51165">
    <property type="entry name" value="THUMP"/>
    <property type="match status" value="1"/>
</dbReference>
<dbReference type="AlphaFoldDB" id="X0ZHN4"/>
<protein>
    <recommendedName>
        <fullName evidence="9">THUMP domain-containing protein</fullName>
    </recommendedName>
</protein>
<evidence type="ECO:0000256" key="8">
    <source>
        <dbReference type="ARBA" id="ARBA00022977"/>
    </source>
</evidence>
<dbReference type="GO" id="GO:0004810">
    <property type="term" value="F:CCA tRNA nucleotidyltransferase activity"/>
    <property type="evidence" value="ECO:0007669"/>
    <property type="project" value="InterPro"/>
</dbReference>